<organism evidence="1 2">
    <name type="scientific">Nocardia higoensis</name>
    <dbReference type="NCBI Taxonomy" id="228599"/>
    <lineage>
        <taxon>Bacteria</taxon>
        <taxon>Bacillati</taxon>
        <taxon>Actinomycetota</taxon>
        <taxon>Actinomycetes</taxon>
        <taxon>Mycobacteriales</taxon>
        <taxon>Nocardiaceae</taxon>
        <taxon>Nocardia</taxon>
    </lineage>
</organism>
<evidence type="ECO:0000313" key="1">
    <source>
        <dbReference type="EMBL" id="MBF6358097.1"/>
    </source>
</evidence>
<keyword evidence="2" id="KW-1185">Reference proteome</keyword>
<name>A0ABS0DKL2_9NOCA</name>
<comment type="caution">
    <text evidence="1">The sequence shown here is derived from an EMBL/GenBank/DDBJ whole genome shotgun (WGS) entry which is preliminary data.</text>
</comment>
<evidence type="ECO:0000313" key="2">
    <source>
        <dbReference type="Proteomes" id="UP000707731"/>
    </source>
</evidence>
<dbReference type="EMBL" id="JADLQN010000010">
    <property type="protein sequence ID" value="MBF6358097.1"/>
    <property type="molecule type" value="Genomic_DNA"/>
</dbReference>
<proteinExistence type="predicted"/>
<dbReference type="Proteomes" id="UP000707731">
    <property type="component" value="Unassembled WGS sequence"/>
</dbReference>
<dbReference type="RefSeq" id="WP_195004938.1">
    <property type="nucleotide sequence ID" value="NZ_JADLQN010000010.1"/>
</dbReference>
<sequence length="69" mass="7804">MTTAEPHPCPADIIVGVVECYARQFPHLKPPMFRFADVAPMLAGSDREYEAACVLFDHERVHYMPGEEL</sequence>
<reference evidence="1 2" key="1">
    <citation type="submission" date="2020-10" db="EMBL/GenBank/DDBJ databases">
        <title>Identification of Nocardia species via Next-generation sequencing and recognition of intraspecies genetic diversity.</title>
        <authorList>
            <person name="Li P."/>
            <person name="Li P."/>
            <person name="Lu B."/>
        </authorList>
    </citation>
    <scope>NUCLEOTIDE SEQUENCE [LARGE SCALE GENOMIC DNA]</scope>
    <source>
        <strain evidence="1 2">BJ06-0143</strain>
    </source>
</reference>
<accession>A0ABS0DKL2</accession>
<gene>
    <name evidence="1" type="ORF">IU449_26740</name>
</gene>
<protein>
    <submittedName>
        <fullName evidence="1">Uncharacterized protein</fullName>
    </submittedName>
</protein>